<protein>
    <submittedName>
        <fullName evidence="2">Small ribosomal subunit uS17B-like protein</fullName>
    </submittedName>
</protein>
<name>A0ABR0SV94_9HYPO</name>
<evidence type="ECO:0000313" key="2">
    <source>
        <dbReference type="EMBL" id="KAK5996037.1"/>
    </source>
</evidence>
<dbReference type="SUPFAM" id="SSF48452">
    <property type="entry name" value="TPR-like"/>
    <property type="match status" value="1"/>
</dbReference>
<evidence type="ECO:0000313" key="3">
    <source>
        <dbReference type="Proteomes" id="UP001338125"/>
    </source>
</evidence>
<feature type="domain" description="CHAT" evidence="1">
    <location>
        <begin position="794"/>
        <end position="1076"/>
    </location>
</feature>
<keyword evidence="3" id="KW-1185">Reference proteome</keyword>
<gene>
    <name evidence="2" type="ORF">PT974_04461</name>
</gene>
<dbReference type="InterPro" id="IPR011990">
    <property type="entry name" value="TPR-like_helical_dom_sf"/>
</dbReference>
<dbReference type="InterPro" id="IPR024983">
    <property type="entry name" value="CHAT_dom"/>
</dbReference>
<dbReference type="PANTHER" id="PTHR19959">
    <property type="entry name" value="KINESIN LIGHT CHAIN"/>
    <property type="match status" value="1"/>
</dbReference>
<proteinExistence type="predicted"/>
<evidence type="ECO:0000259" key="1">
    <source>
        <dbReference type="Pfam" id="PF12770"/>
    </source>
</evidence>
<dbReference type="Proteomes" id="UP001338125">
    <property type="component" value="Unassembled WGS sequence"/>
</dbReference>
<reference evidence="2 3" key="1">
    <citation type="submission" date="2024-01" db="EMBL/GenBank/DDBJ databases">
        <title>Complete genome of Cladobotryum mycophilum ATHUM6906.</title>
        <authorList>
            <person name="Christinaki A.C."/>
            <person name="Myridakis A.I."/>
            <person name="Kouvelis V.N."/>
        </authorList>
    </citation>
    <scope>NUCLEOTIDE SEQUENCE [LARGE SCALE GENOMIC DNA]</scope>
    <source>
        <strain evidence="2 3">ATHUM6906</strain>
    </source>
</reference>
<accession>A0ABR0SV94</accession>
<dbReference type="EMBL" id="JAVFKD010000004">
    <property type="protein sequence ID" value="KAK5996037.1"/>
    <property type="molecule type" value="Genomic_DNA"/>
</dbReference>
<comment type="caution">
    <text evidence="2">The sequence shown here is derived from an EMBL/GenBank/DDBJ whole genome shotgun (WGS) entry which is preliminary data.</text>
</comment>
<dbReference type="Gene3D" id="1.25.40.10">
    <property type="entry name" value="Tetratricopeptide repeat domain"/>
    <property type="match status" value="2"/>
</dbReference>
<dbReference type="Pfam" id="PF12770">
    <property type="entry name" value="CHAT"/>
    <property type="match status" value="1"/>
</dbReference>
<sequence length="1126" mass="126546">MPSGHPAQVEYLDHLGLFRCTQHSYTRDIAHIDETIRLAQDVTGAKSPDHDTVIGVLKHMLGVFPLDNPDRASWIKDVSTQLRKRYISTQKLGDLDNYIQLLWDIVNTSTPHDPIHAVYLNSLKLSLGSRYSATEDILDFKEFIRVSRQELEVTPQDNATRPFYLNDLGARLAELYLHTELMADLDEAISALRYAVQATPLDHPDRFSGLYNLGQLLRRRYRTLRVVADLDEAISIFREAVAVDSLGCSERAEALVDLGDVLEDRYDLTREDAYLEESIQMLHKALQAAPNHPGRTGWLNDLGWAIVKVFRRSGSMAHLEQAIEISRQAVATTPQDDPKHVELLASNANFLMSRYDHIGTMSDLEQAISIFQEVVLATPRESPKRASRLSHLGISLSRRYWRTCAEMDLDNAVSALREAVNTTRLDQEERAICLSNLGITLAQKYTRTRSGSDLNEALVVSQQAVDATPTGHPAMCERLNSVAMRLHAMWKHTGDMKQLEESICVSRRAIELTPLHHPSLPKSLDTLGRTLRERYSKTRDMSDLQGARDSFVQAMSFSNSNVNTRVDIGSQLLALWGIIDDPEAYELAKSAIDLVPLMTLRQLQNTDKRFLLSNAVGMASDATAIALHANKSAADAIRLLETGRGVITRASFEQHEIAMLRRSCPDLANSFTNLRNQLDKIEVSMHDAGLLIHPDGEDMDSIQTAEDERRSYREMEEELLTLLDQIRSMPGSEQFLLSASEAEMLDAASHGPVVIINVSRHRCDALIIEQSRIRSLPLPLVLECDLSLDLHSPKTLGWLWDAIVSPVLEALGFAATDHELTSDFELPRVCWVPTGKLSMFPLHAAGYHLRRNGETALDRVISSYATSVEVIIRGRRRLQTRAAAAHDVESPMDIVAVAMNETNGHSSLRHASREVDAVLQVLDPSILQHRRPQQKKQDVLSALENCKIFHFAGHGSTHPIEPLQSTLLLKDWQQEPLTVASILEAELSSTQPFLAYLSACGTSRIRDEKSLDESVHLANAFHLAGFRHVIGTLWDVDDELCVDMAKLTYEFLRDNELQDESVGRGLHHATRTLRNQWVNDIHTTCNHIDDFDDWNGRGSRLDRDAILIDEPEPKRPLWVPYVHFGI</sequence>
<dbReference type="PANTHER" id="PTHR19959:SF119">
    <property type="entry name" value="FUNGAL LIPASE-LIKE DOMAIN-CONTAINING PROTEIN"/>
    <property type="match status" value="1"/>
</dbReference>
<organism evidence="2 3">
    <name type="scientific">Cladobotryum mycophilum</name>
    <dbReference type="NCBI Taxonomy" id="491253"/>
    <lineage>
        <taxon>Eukaryota</taxon>
        <taxon>Fungi</taxon>
        <taxon>Dikarya</taxon>
        <taxon>Ascomycota</taxon>
        <taxon>Pezizomycotina</taxon>
        <taxon>Sordariomycetes</taxon>
        <taxon>Hypocreomycetidae</taxon>
        <taxon>Hypocreales</taxon>
        <taxon>Hypocreaceae</taxon>
        <taxon>Cladobotryum</taxon>
    </lineage>
</organism>